<dbReference type="InterPro" id="IPR038727">
    <property type="entry name" value="NadR/Ttd14_AAA_dom"/>
</dbReference>
<evidence type="ECO:0000313" key="3">
    <source>
        <dbReference type="Proteomes" id="UP000186002"/>
    </source>
</evidence>
<dbReference type="AlphaFoldDB" id="A0A1M7PCA2"/>
<protein>
    <submittedName>
        <fullName evidence="2">Predicted ATPase</fullName>
    </submittedName>
</protein>
<dbReference type="EMBL" id="FRBW01000007">
    <property type="protein sequence ID" value="SHN14502.1"/>
    <property type="molecule type" value="Genomic_DNA"/>
</dbReference>
<name>A0A1M7PCA2_9HYPH</name>
<dbReference type="Pfam" id="PF13521">
    <property type="entry name" value="AAA_28"/>
    <property type="match status" value="1"/>
</dbReference>
<evidence type="ECO:0000313" key="2">
    <source>
        <dbReference type="EMBL" id="SHN14502.1"/>
    </source>
</evidence>
<proteinExistence type="predicted"/>
<dbReference type="InterPro" id="IPR027417">
    <property type="entry name" value="P-loop_NTPase"/>
</dbReference>
<evidence type="ECO:0000259" key="1">
    <source>
        <dbReference type="Pfam" id="PF13521"/>
    </source>
</evidence>
<keyword evidence="3" id="KW-1185">Reference proteome</keyword>
<dbReference type="STRING" id="735517.SAMN05444272_4279"/>
<dbReference type="SUPFAM" id="SSF52540">
    <property type="entry name" value="P-loop containing nucleoside triphosphate hydrolases"/>
    <property type="match status" value="1"/>
</dbReference>
<accession>A0A1M7PCA2</accession>
<dbReference type="OrthoDB" id="5638848at2"/>
<feature type="domain" description="NadR/Ttd14 AAA" evidence="1">
    <location>
        <begin position="20"/>
        <end position="188"/>
    </location>
</feature>
<reference evidence="2 3" key="1">
    <citation type="submission" date="2016-11" db="EMBL/GenBank/DDBJ databases">
        <authorList>
            <person name="Jaros S."/>
            <person name="Januszkiewicz K."/>
            <person name="Wedrychowicz H."/>
        </authorList>
    </citation>
    <scope>NUCLEOTIDE SEQUENCE [LARGE SCALE GENOMIC DNA]</scope>
    <source>
        <strain evidence="2 3">DSM 22153</strain>
    </source>
</reference>
<dbReference type="Gene3D" id="3.40.50.300">
    <property type="entry name" value="P-loop containing nucleotide triphosphate hydrolases"/>
    <property type="match status" value="1"/>
</dbReference>
<sequence length="215" mass="23966">MHEDQYIAGNPSLSGSNRMVVLSGCSGSGKSTLLSALSEAGCHVIPEAGRQIVREEEAIGGTGLPWVDPMRFVELAASRYAFHFNSLSPDTLPANGQPVLFDRSLVDVVSYLAYRSLETPAHLLRMLEIYRYCPVVLMTPPWPEIYEDDGERQKDFSEALREYEALTAAYSSLGYRLQLIPAAPVSERVAFVMETLERLRQTETGSWRARHEPLS</sequence>
<organism evidence="2 3">
    <name type="scientific">Roseibium suaedae</name>
    <dbReference type="NCBI Taxonomy" id="735517"/>
    <lineage>
        <taxon>Bacteria</taxon>
        <taxon>Pseudomonadati</taxon>
        <taxon>Pseudomonadota</taxon>
        <taxon>Alphaproteobacteria</taxon>
        <taxon>Hyphomicrobiales</taxon>
        <taxon>Stappiaceae</taxon>
        <taxon>Roseibium</taxon>
    </lineage>
</organism>
<gene>
    <name evidence="2" type="ORF">SAMN05444272_4279</name>
</gene>
<dbReference type="RefSeq" id="WP_073015414.1">
    <property type="nucleotide sequence ID" value="NZ_FRBW01000007.1"/>
</dbReference>
<dbReference type="Proteomes" id="UP000186002">
    <property type="component" value="Unassembled WGS sequence"/>
</dbReference>